<dbReference type="Gene3D" id="1.25.10.10">
    <property type="entry name" value="Leucine-rich Repeat Variant"/>
    <property type="match status" value="1"/>
</dbReference>
<dbReference type="OrthoDB" id="361693at2759"/>
<sequence>MSSGLIDLLNSAASNDPNTVVAAGQQLLLFTASCDPKERVYEKLAIAVFNPENSSLTPNGRFVGLIHLKNALFDPQIWKNLVSSERSSVRYLLLNYLASGSDPSRMINAIEVMPQIGPCLATLMARLVHNDWLKEEWSDEIWEQLINACAWSSLRSGLRAAAGFRLPARRKVFLELIQTLLPTVLNLWQTSSMNLRQATLDPAIRLSRLLYTCLTAPSLQPKSGPYLLDSAALPVATRIFDQSFAVLNKLYSLGSDSCWTAEHAQFARRLTKLILAATMVSNPEVRGKSINMLFLHTTEILSKQAVRPLLDKKAMTWILALVYGLLSSKACDSGAQLPLDTSGSSELQKCLFSPASSTVSDTLLFVLVRNLIHTSFSLSPVEILGITSNPESCMAAGGSCITMADADVATNVSAATIWDVDVQAQDLIRVNLESLLGLHGAEQHVACFQSCRQLSELVVTQLLRCYETKARSLLLHLLEVSSFIFLMTYK</sequence>
<protein>
    <submittedName>
        <fullName evidence="3">Importin N-terminal domain-containing protein</fullName>
    </submittedName>
</protein>
<gene>
    <name evidence="1" type="ORF">ECPE_LOCUS14163</name>
</gene>
<evidence type="ECO:0000313" key="2">
    <source>
        <dbReference type="Proteomes" id="UP000272942"/>
    </source>
</evidence>
<evidence type="ECO:0000313" key="1">
    <source>
        <dbReference type="EMBL" id="VDP91435.1"/>
    </source>
</evidence>
<organism evidence="3">
    <name type="scientific">Echinostoma caproni</name>
    <dbReference type="NCBI Taxonomy" id="27848"/>
    <lineage>
        <taxon>Eukaryota</taxon>
        <taxon>Metazoa</taxon>
        <taxon>Spiralia</taxon>
        <taxon>Lophotrochozoa</taxon>
        <taxon>Platyhelminthes</taxon>
        <taxon>Trematoda</taxon>
        <taxon>Digenea</taxon>
        <taxon>Plagiorchiida</taxon>
        <taxon>Echinostomata</taxon>
        <taxon>Echinostomatoidea</taxon>
        <taxon>Echinostomatidae</taxon>
        <taxon>Echinostoma</taxon>
    </lineage>
</organism>
<evidence type="ECO:0000313" key="3">
    <source>
        <dbReference type="WBParaSite" id="ECPE_0001420301-mRNA-1"/>
    </source>
</evidence>
<accession>A0A183B4M8</accession>
<reference evidence="1 2" key="2">
    <citation type="submission" date="2018-11" db="EMBL/GenBank/DDBJ databases">
        <authorList>
            <consortium name="Pathogen Informatics"/>
        </authorList>
    </citation>
    <scope>NUCLEOTIDE SEQUENCE [LARGE SCALE GENOMIC DNA]</scope>
    <source>
        <strain evidence="1 2">Egypt</strain>
    </source>
</reference>
<dbReference type="InterPro" id="IPR016024">
    <property type="entry name" value="ARM-type_fold"/>
</dbReference>
<dbReference type="InterPro" id="IPR011989">
    <property type="entry name" value="ARM-like"/>
</dbReference>
<keyword evidence="2" id="KW-1185">Reference proteome</keyword>
<dbReference type="AlphaFoldDB" id="A0A183B4M8"/>
<name>A0A183B4M8_9TREM</name>
<dbReference type="WBParaSite" id="ECPE_0001420301-mRNA-1">
    <property type="protein sequence ID" value="ECPE_0001420301-mRNA-1"/>
    <property type="gene ID" value="ECPE_0001420301"/>
</dbReference>
<proteinExistence type="predicted"/>
<dbReference type="EMBL" id="UZAN01056854">
    <property type="protein sequence ID" value="VDP91435.1"/>
    <property type="molecule type" value="Genomic_DNA"/>
</dbReference>
<dbReference type="SUPFAM" id="SSF48371">
    <property type="entry name" value="ARM repeat"/>
    <property type="match status" value="1"/>
</dbReference>
<reference evidence="3" key="1">
    <citation type="submission" date="2016-06" db="UniProtKB">
        <authorList>
            <consortium name="WormBaseParasite"/>
        </authorList>
    </citation>
    <scope>IDENTIFICATION</scope>
</reference>
<dbReference type="Proteomes" id="UP000272942">
    <property type="component" value="Unassembled WGS sequence"/>
</dbReference>